<protein>
    <submittedName>
        <fullName evidence="2">Uncharacterized protein</fullName>
    </submittedName>
</protein>
<sequence>MKFKFTALVFMLTFVQTTLANTAEVAVQHYPNLSTVSQSLQPLVSGATPFWNDHPKINAEWHQWVDTIASQTLKTLPTLKERMQVSVAATQLGNVTAFMVTPKTIAPYNQNRILLHYNSHSRRYHHDK</sequence>
<dbReference type="OrthoDB" id="9806180at2"/>
<comment type="caution">
    <text evidence="2">The sequence shown here is derived from an EMBL/GenBank/DDBJ whole genome shotgun (WGS) entry which is preliminary data.</text>
</comment>
<dbReference type="Proteomes" id="UP000194800">
    <property type="component" value="Unassembled WGS sequence"/>
</dbReference>
<evidence type="ECO:0000256" key="1">
    <source>
        <dbReference type="SAM" id="SignalP"/>
    </source>
</evidence>
<keyword evidence="1" id="KW-0732">Signal</keyword>
<feature type="signal peptide" evidence="1">
    <location>
        <begin position="1"/>
        <end position="20"/>
    </location>
</feature>
<evidence type="ECO:0000313" key="4">
    <source>
        <dbReference type="Proteomes" id="UP000194800"/>
    </source>
</evidence>
<organism evidence="2 5">
    <name type="scientific">Gilliamella apicola</name>
    <dbReference type="NCBI Taxonomy" id="1196095"/>
    <lineage>
        <taxon>Bacteria</taxon>
        <taxon>Pseudomonadati</taxon>
        <taxon>Pseudomonadota</taxon>
        <taxon>Gammaproteobacteria</taxon>
        <taxon>Orbales</taxon>
        <taxon>Orbaceae</taxon>
        <taxon>Gilliamella</taxon>
    </lineage>
</organism>
<dbReference type="EMBL" id="NART01000017">
    <property type="protein sequence ID" value="OTQ10488.1"/>
    <property type="molecule type" value="Genomic_DNA"/>
</dbReference>
<gene>
    <name evidence="3" type="ORF">B6C91_05445</name>
    <name evidence="2" type="ORF">B6D08_06250</name>
</gene>
<dbReference type="EMBL" id="NARP01000013">
    <property type="protein sequence ID" value="OTP99841.1"/>
    <property type="molecule type" value="Genomic_DNA"/>
</dbReference>
<accession>A0A242NI79</accession>
<evidence type="ECO:0000313" key="2">
    <source>
        <dbReference type="EMBL" id="OTP99841.1"/>
    </source>
</evidence>
<reference evidence="4 5" key="1">
    <citation type="submission" date="2017-03" db="EMBL/GenBank/DDBJ databases">
        <title>Comparative genomics of honeybee gut symbionts reveal geographically distinct and subgroup specific antibiotic resistance.</title>
        <authorList>
            <person name="Ludvigsen J."/>
            <person name="Porcellato D."/>
            <person name="Labee-Lund T.M."/>
            <person name="Amdam G.V."/>
            <person name="Rudi K."/>
        </authorList>
    </citation>
    <scope>NUCLEOTIDE SEQUENCE [LARGE SCALE GENOMIC DNA]</scope>
    <source>
        <strain evidence="2 5">A-7-12</strain>
        <strain evidence="3 4">A-9-12</strain>
    </source>
</reference>
<dbReference type="RefSeq" id="WP_086272451.1">
    <property type="nucleotide sequence ID" value="NZ_MZNE01000015.1"/>
</dbReference>
<dbReference type="AlphaFoldDB" id="A0A242NI79"/>
<proteinExistence type="predicted"/>
<keyword evidence="4" id="KW-1185">Reference proteome</keyword>
<feature type="chain" id="PRO_5013077266" evidence="1">
    <location>
        <begin position="21"/>
        <end position="128"/>
    </location>
</feature>
<evidence type="ECO:0000313" key="5">
    <source>
        <dbReference type="Proteomes" id="UP000194977"/>
    </source>
</evidence>
<name>A0A242NI79_9GAMM</name>
<dbReference type="Proteomes" id="UP000194977">
    <property type="component" value="Unassembled WGS sequence"/>
</dbReference>
<evidence type="ECO:0000313" key="3">
    <source>
        <dbReference type="EMBL" id="OTQ10488.1"/>
    </source>
</evidence>